<sequence>MKTSSFTHLARCRVRRAALLAAVLLGGAIQGGHALAARAESTADHSKFKELQQAFSSGPEVTQACLNCHTEASKQVHRTKHWTWEFLNPANDQRLGKKNVINNFCISVPSNYPFCTSCHVGYGWKDASFDFKSEANVDCLVCHDTTGSYRKLPGLAGHPPYQDTEIPPGSGKIARAVDLTKVAQKVGRTSRDTCGACHFFGGGGDGVKHGDMDSSLAAPDKELDVHMDATGLDFTCGTCHRTSSHDIPGSRYTPVARDTEGAHVPGREDRSLPATCPACHGQTPHKGNGPAAKLNDHTDTVACQTCHIPAIARGGVATKMSWDWSTAGQLGPDGKAMMKKDGDGRVIYDSKKGDFVLGENVIPDYAWFNGDVTYTLLGDKVDKNDAVTRINTLGGSAGDGRSLIWPMKVFHGVQPYDPVNRTLVTPHTAGNDDTAYWRNFGWEKAIDAGMSVSGASFSGKVDFIKTEMSWPITHMVAPKEQAVRCGECHSKGGRLERIEGIYIPGRDGNRLIDLLGWLMAGGALAGALIHGGLRLLRRDA</sequence>
<evidence type="ECO:0000256" key="4">
    <source>
        <dbReference type="SAM" id="SignalP"/>
    </source>
</evidence>
<dbReference type="Pfam" id="PF11783">
    <property type="entry name" value="Cytochrome_cB"/>
    <property type="match status" value="1"/>
</dbReference>
<accession>A0ABX1QFZ3</accession>
<keyword evidence="3" id="KW-0812">Transmembrane</keyword>
<keyword evidence="3" id="KW-1133">Transmembrane helix</keyword>
<evidence type="ECO:0000259" key="5">
    <source>
        <dbReference type="Pfam" id="PF13435"/>
    </source>
</evidence>
<feature type="signal peptide" evidence="4">
    <location>
        <begin position="1"/>
        <end position="36"/>
    </location>
</feature>
<proteinExistence type="predicted"/>
<feature type="domain" description="Cytochrome c-552/4" evidence="5">
    <location>
        <begin position="64"/>
        <end position="143"/>
    </location>
</feature>
<evidence type="ECO:0000313" key="7">
    <source>
        <dbReference type="Proteomes" id="UP000648984"/>
    </source>
</evidence>
<dbReference type="InterPro" id="IPR036280">
    <property type="entry name" value="Multihaem_cyt_sf"/>
</dbReference>
<dbReference type="PANTHER" id="PTHR35038">
    <property type="entry name" value="DISSIMILATORY SULFITE REDUCTASE SIRA"/>
    <property type="match status" value="1"/>
</dbReference>
<protein>
    <submittedName>
        <fullName evidence="6">Tetrathionate reductase family octaheme c-type cytochrome</fullName>
    </submittedName>
</protein>
<organism evidence="6 7">
    <name type="scientific">Aromatoleum diolicum</name>
    <dbReference type="NCBI Taxonomy" id="75796"/>
    <lineage>
        <taxon>Bacteria</taxon>
        <taxon>Pseudomonadati</taxon>
        <taxon>Pseudomonadota</taxon>
        <taxon>Betaproteobacteria</taxon>
        <taxon>Rhodocyclales</taxon>
        <taxon>Rhodocyclaceae</taxon>
        <taxon>Aromatoleum</taxon>
    </lineage>
</organism>
<evidence type="ECO:0000313" key="6">
    <source>
        <dbReference type="EMBL" id="NMG77362.1"/>
    </source>
</evidence>
<gene>
    <name evidence="6" type="ORF">GPA25_21665</name>
</gene>
<dbReference type="InterPro" id="IPR024673">
    <property type="entry name" value="Octahem_Cyt_c"/>
</dbReference>
<dbReference type="RefSeq" id="WP_169262492.1">
    <property type="nucleotide sequence ID" value="NZ_WTVQ01000060.1"/>
</dbReference>
<keyword evidence="3" id="KW-0472">Membrane</keyword>
<evidence type="ECO:0000256" key="1">
    <source>
        <dbReference type="ARBA" id="ARBA00022729"/>
    </source>
</evidence>
<dbReference type="NCBIfam" id="TIGR04315">
    <property type="entry name" value="octaheme_Shew"/>
    <property type="match status" value="1"/>
</dbReference>
<dbReference type="Gene3D" id="1.10.1130.10">
    <property type="entry name" value="Flavocytochrome C3, Chain A"/>
    <property type="match status" value="1"/>
</dbReference>
<dbReference type="EMBL" id="WTVQ01000060">
    <property type="protein sequence ID" value="NMG77362.1"/>
    <property type="molecule type" value="Genomic_DNA"/>
</dbReference>
<dbReference type="InterPro" id="IPR023155">
    <property type="entry name" value="Cyt_c-552/4"/>
</dbReference>
<dbReference type="Proteomes" id="UP000648984">
    <property type="component" value="Unassembled WGS sequence"/>
</dbReference>
<name>A0ABX1QFZ3_9RHOO</name>
<feature type="chain" id="PRO_5046285282" evidence="4">
    <location>
        <begin position="37"/>
        <end position="540"/>
    </location>
</feature>
<feature type="compositionally biased region" description="Basic and acidic residues" evidence="2">
    <location>
        <begin position="257"/>
        <end position="271"/>
    </location>
</feature>
<comment type="caution">
    <text evidence="6">The sequence shown here is derived from an EMBL/GenBank/DDBJ whole genome shotgun (WGS) entry which is preliminary data.</text>
</comment>
<dbReference type="PIRSF" id="PIRSF039014">
    <property type="entry name" value="OTR_cyc"/>
    <property type="match status" value="1"/>
</dbReference>
<dbReference type="PANTHER" id="PTHR35038:SF5">
    <property type="entry name" value="CYTOCHROME C-TYPE PROTEIN NRFB"/>
    <property type="match status" value="1"/>
</dbReference>
<feature type="region of interest" description="Disordered" evidence="2">
    <location>
        <begin position="247"/>
        <end position="273"/>
    </location>
</feature>
<keyword evidence="7" id="KW-1185">Reference proteome</keyword>
<dbReference type="InterPro" id="IPR051829">
    <property type="entry name" value="Multiheme_Cytochr_ET"/>
</dbReference>
<dbReference type="Pfam" id="PF13435">
    <property type="entry name" value="Cytochrome_C554"/>
    <property type="match status" value="1"/>
</dbReference>
<reference evidence="6 7" key="1">
    <citation type="submission" date="2019-12" db="EMBL/GenBank/DDBJ databases">
        <title>Comparative genomics gives insights into the taxonomy of the Azoarcus-Aromatoleum group and reveals separate origins of nif in the plant-associated Azoarcus and non-plant-associated Aromatoleum sub-groups.</title>
        <authorList>
            <person name="Lafos M."/>
            <person name="Maluk M."/>
            <person name="Batista M."/>
            <person name="Junghare M."/>
            <person name="Carmona M."/>
            <person name="Faoro H."/>
            <person name="Cruz L.M."/>
            <person name="Battistoni F."/>
            <person name="De Souza E."/>
            <person name="Pedrosa F."/>
            <person name="Chen W.-M."/>
            <person name="Poole P.S."/>
            <person name="Dixon R.A."/>
            <person name="James E.K."/>
        </authorList>
    </citation>
    <scope>NUCLEOTIDE SEQUENCE [LARGE SCALE GENOMIC DNA]</scope>
    <source>
        <strain evidence="6 7">22Lin</strain>
    </source>
</reference>
<evidence type="ECO:0000256" key="2">
    <source>
        <dbReference type="SAM" id="MobiDB-lite"/>
    </source>
</evidence>
<keyword evidence="1 4" id="KW-0732">Signal</keyword>
<evidence type="ECO:0000256" key="3">
    <source>
        <dbReference type="SAM" id="Phobius"/>
    </source>
</evidence>
<feature type="transmembrane region" description="Helical" evidence="3">
    <location>
        <begin position="514"/>
        <end position="536"/>
    </location>
</feature>
<dbReference type="SUPFAM" id="SSF48695">
    <property type="entry name" value="Multiheme cytochromes"/>
    <property type="match status" value="1"/>
</dbReference>